<name>A0A9P8KAC8_AURME</name>
<feature type="region of interest" description="Disordered" evidence="1">
    <location>
        <begin position="130"/>
        <end position="150"/>
    </location>
</feature>
<gene>
    <name evidence="3" type="ORF">KCV03_g3047</name>
</gene>
<evidence type="ECO:0000259" key="2">
    <source>
        <dbReference type="Pfam" id="PF26087"/>
    </source>
</evidence>
<dbReference type="Pfam" id="PF26087">
    <property type="entry name" value="DUF8032"/>
    <property type="match status" value="1"/>
</dbReference>
<feature type="non-terminal residue" evidence="3">
    <location>
        <position position="346"/>
    </location>
</feature>
<feature type="region of interest" description="Disordered" evidence="1">
    <location>
        <begin position="1"/>
        <end position="23"/>
    </location>
</feature>
<comment type="caution">
    <text evidence="3">The sequence shown here is derived from an EMBL/GenBank/DDBJ whole genome shotgun (WGS) entry which is preliminary data.</text>
</comment>
<evidence type="ECO:0000313" key="4">
    <source>
        <dbReference type="Proteomes" id="UP000767238"/>
    </source>
</evidence>
<feature type="compositionally biased region" description="Basic residues" evidence="1">
    <location>
        <begin position="269"/>
        <end position="285"/>
    </location>
</feature>
<evidence type="ECO:0000256" key="1">
    <source>
        <dbReference type="SAM" id="MobiDB-lite"/>
    </source>
</evidence>
<reference evidence="3" key="1">
    <citation type="journal article" date="2021" name="J Fungi (Basel)">
        <title>Virulence traits and population genomics of the black yeast Aureobasidium melanogenum.</title>
        <authorList>
            <person name="Cernosa A."/>
            <person name="Sun X."/>
            <person name="Gostincar C."/>
            <person name="Fang C."/>
            <person name="Gunde-Cimerman N."/>
            <person name="Song Z."/>
        </authorList>
    </citation>
    <scope>NUCLEOTIDE SEQUENCE</scope>
    <source>
        <strain evidence="3">EXF-8016</strain>
    </source>
</reference>
<reference evidence="3" key="2">
    <citation type="submission" date="2021-08" db="EMBL/GenBank/DDBJ databases">
        <authorList>
            <person name="Gostincar C."/>
            <person name="Sun X."/>
            <person name="Song Z."/>
            <person name="Gunde-Cimerman N."/>
        </authorList>
    </citation>
    <scope>NUCLEOTIDE SEQUENCE</scope>
    <source>
        <strain evidence="3">EXF-8016</strain>
    </source>
</reference>
<organism evidence="3 4">
    <name type="scientific">Aureobasidium melanogenum</name>
    <name type="common">Aureobasidium pullulans var. melanogenum</name>
    <dbReference type="NCBI Taxonomy" id="46634"/>
    <lineage>
        <taxon>Eukaryota</taxon>
        <taxon>Fungi</taxon>
        <taxon>Dikarya</taxon>
        <taxon>Ascomycota</taxon>
        <taxon>Pezizomycotina</taxon>
        <taxon>Dothideomycetes</taxon>
        <taxon>Dothideomycetidae</taxon>
        <taxon>Dothideales</taxon>
        <taxon>Saccotheciaceae</taxon>
        <taxon>Aureobasidium</taxon>
    </lineage>
</organism>
<protein>
    <recommendedName>
        <fullName evidence="2">DUF8032 domain-containing protein</fullName>
    </recommendedName>
</protein>
<accession>A0A9P8KAC8</accession>
<dbReference type="PANTHER" id="PTHR22949">
    <property type="entry name" value="WHITE COLLAR 2 PROTEIN WC2"/>
    <property type="match status" value="1"/>
</dbReference>
<evidence type="ECO:0000313" key="3">
    <source>
        <dbReference type="EMBL" id="KAH0225213.1"/>
    </source>
</evidence>
<dbReference type="EMBL" id="JAHFYH010000015">
    <property type="protein sequence ID" value="KAH0225213.1"/>
    <property type="molecule type" value="Genomic_DNA"/>
</dbReference>
<dbReference type="AlphaFoldDB" id="A0A9P8KAC8"/>
<dbReference type="PANTHER" id="PTHR22949:SF0">
    <property type="entry name" value="RE27538P"/>
    <property type="match status" value="1"/>
</dbReference>
<dbReference type="Proteomes" id="UP000767238">
    <property type="component" value="Unassembled WGS sequence"/>
</dbReference>
<dbReference type="InterPro" id="IPR058345">
    <property type="entry name" value="DUF8032"/>
</dbReference>
<feature type="compositionally biased region" description="Polar residues" evidence="1">
    <location>
        <begin position="12"/>
        <end position="23"/>
    </location>
</feature>
<feature type="domain" description="DUF8032" evidence="2">
    <location>
        <begin position="169"/>
        <end position="263"/>
    </location>
</feature>
<sequence length="346" mass="37678">MYPSIGAYHPSQAASPTSMHPSHQDLQTRGMYGQGYGFPQQMFAYPQYALHTHPAYATQPPPQSYAPVSPPGSAILMSQPTTSAVHSSPSQAITASPRTKVEPAHLKLEYPLMKTEPSYMQRPMSSIGTAPSVAAATSSPPSGTGTNTAAPGPIPATTPLVVRQDQNGVQWIAFEYSRDRVKMEYQIRCDVESVVIDDLTPEFKTANCVYPGAYSGKEGYKGNRLHYESECNAVGWALAHLNPALREKRGLIQRAVDSWRNSNQDPRLRSRRVRRQAKINNRKAQLRQSDGAVSLSPTDVLASRVPPAMSMDSTRPTTSLSLNGGQLHHHHSTSDASGGESGMFHL</sequence>
<feature type="region of interest" description="Disordered" evidence="1">
    <location>
        <begin position="262"/>
        <end position="346"/>
    </location>
</feature>
<dbReference type="OrthoDB" id="5599902at2759"/>
<feature type="compositionally biased region" description="Polar residues" evidence="1">
    <location>
        <begin position="311"/>
        <end position="324"/>
    </location>
</feature>
<proteinExistence type="predicted"/>